<comment type="caution">
    <text evidence="1">The sequence shown here is derived from an EMBL/GenBank/DDBJ whole genome shotgun (WGS) entry which is preliminary data.</text>
</comment>
<accession>D1PWR2</accession>
<reference evidence="1 2" key="1">
    <citation type="submission" date="2009-10" db="EMBL/GenBank/DDBJ databases">
        <authorList>
            <person name="Qin X."/>
            <person name="Bachman B."/>
            <person name="Battles P."/>
            <person name="Bell A."/>
            <person name="Bess C."/>
            <person name="Bickham C."/>
            <person name="Chaboub L."/>
            <person name="Chen D."/>
            <person name="Coyle M."/>
            <person name="Deiros D.R."/>
            <person name="Dinh H."/>
            <person name="Forbes L."/>
            <person name="Fowler G."/>
            <person name="Francisco L."/>
            <person name="Fu Q."/>
            <person name="Gubbala S."/>
            <person name="Hale W."/>
            <person name="Han Y."/>
            <person name="Hemphill L."/>
            <person name="Highlander S.K."/>
            <person name="Hirani K."/>
            <person name="Hogues M."/>
            <person name="Jackson L."/>
            <person name="Jakkamsetti A."/>
            <person name="Javaid M."/>
            <person name="Jiang H."/>
            <person name="Korchina V."/>
            <person name="Kovar C."/>
            <person name="Lara F."/>
            <person name="Lee S."/>
            <person name="Mata R."/>
            <person name="Mathew T."/>
            <person name="Moen C."/>
            <person name="Morales K."/>
            <person name="Munidasa M."/>
            <person name="Nazareth L."/>
            <person name="Ngo R."/>
            <person name="Nguyen L."/>
            <person name="Okwuonu G."/>
            <person name="Ongeri F."/>
            <person name="Patil S."/>
            <person name="Petrosino J."/>
            <person name="Pham C."/>
            <person name="Pham P."/>
            <person name="Pu L.-L."/>
            <person name="Puazo M."/>
            <person name="Raj R."/>
            <person name="Reid J."/>
            <person name="Rouhana J."/>
            <person name="Saada N."/>
            <person name="Shang Y."/>
            <person name="Simmons D."/>
            <person name="Thornton R."/>
            <person name="Warren J."/>
            <person name="Weissenberger G."/>
            <person name="Zhang J."/>
            <person name="Zhang L."/>
            <person name="Zhou C."/>
            <person name="Zhu D."/>
            <person name="Muzny D."/>
            <person name="Worley K."/>
            <person name="Gibbs R."/>
        </authorList>
    </citation>
    <scope>NUCLEOTIDE SEQUENCE [LARGE SCALE GENOMIC DNA]</scope>
    <source>
        <strain evidence="1 2">DSM 17361</strain>
    </source>
</reference>
<organism evidence="1 2">
    <name type="scientific">Hallella bergensis DSM 17361</name>
    <dbReference type="NCBI Taxonomy" id="585502"/>
    <lineage>
        <taxon>Bacteria</taxon>
        <taxon>Pseudomonadati</taxon>
        <taxon>Bacteroidota</taxon>
        <taxon>Bacteroidia</taxon>
        <taxon>Bacteroidales</taxon>
        <taxon>Prevotellaceae</taxon>
        <taxon>Hallella</taxon>
    </lineage>
</organism>
<dbReference type="AlphaFoldDB" id="D1PWR2"/>
<dbReference type="HOGENOM" id="CLU_3255686_0_0_10"/>
<name>D1PWR2_9BACT</name>
<dbReference type="EMBL" id="ACKS01000059">
    <property type="protein sequence ID" value="EFA44184.1"/>
    <property type="molecule type" value="Genomic_DNA"/>
</dbReference>
<gene>
    <name evidence="1" type="ORF">HMPREF0645_1397</name>
</gene>
<keyword evidence="2" id="KW-1185">Reference proteome</keyword>
<evidence type="ECO:0000313" key="1">
    <source>
        <dbReference type="EMBL" id="EFA44184.1"/>
    </source>
</evidence>
<evidence type="ECO:0000313" key="2">
    <source>
        <dbReference type="Proteomes" id="UP000003160"/>
    </source>
</evidence>
<sequence length="42" mass="4895">MWLPPRLPCQRWYKATASYYGTTPLSVHRFQVGAYLRVIPIG</sequence>
<dbReference type="Proteomes" id="UP000003160">
    <property type="component" value="Unassembled WGS sequence"/>
</dbReference>
<protein>
    <submittedName>
        <fullName evidence="1">Uncharacterized protein</fullName>
    </submittedName>
</protein>
<proteinExistence type="predicted"/>